<keyword evidence="4" id="KW-0677">Repeat</keyword>
<feature type="transmembrane region" description="Helical" evidence="8">
    <location>
        <begin position="84"/>
        <end position="105"/>
    </location>
</feature>
<dbReference type="PROSITE" id="PS00221">
    <property type="entry name" value="MIP"/>
    <property type="match status" value="1"/>
</dbReference>
<evidence type="ECO:0000313" key="10">
    <source>
        <dbReference type="Proteomes" id="UP001151287"/>
    </source>
</evidence>
<keyword evidence="10" id="KW-1185">Reference proteome</keyword>
<keyword evidence="5 8" id="KW-1133">Transmembrane helix</keyword>
<feature type="transmembrane region" description="Helical" evidence="8">
    <location>
        <begin position="188"/>
        <end position="210"/>
    </location>
</feature>
<keyword evidence="3 7" id="KW-0812">Transmembrane</keyword>
<evidence type="ECO:0000313" key="9">
    <source>
        <dbReference type="EMBL" id="KAJ1689161.1"/>
    </source>
</evidence>
<dbReference type="GO" id="GO:0015267">
    <property type="term" value="F:channel activity"/>
    <property type="evidence" value="ECO:0007669"/>
    <property type="project" value="InterPro"/>
</dbReference>
<comment type="similarity">
    <text evidence="7">Belongs to the MIP/aquaporin (TC 1.A.8) family.</text>
</comment>
<proteinExistence type="inferred from homology"/>
<comment type="subcellular location">
    <subcellularLocation>
        <location evidence="1">Membrane</location>
        <topology evidence="1">Multi-pass membrane protein</topology>
    </subcellularLocation>
</comment>
<feature type="transmembrane region" description="Helical" evidence="8">
    <location>
        <begin position="230"/>
        <end position="251"/>
    </location>
</feature>
<name>A0A9Q0C8B5_9POAL</name>
<dbReference type="InterPro" id="IPR034294">
    <property type="entry name" value="Aquaporin_transptr"/>
</dbReference>
<keyword evidence="6 8" id="KW-0472">Membrane</keyword>
<evidence type="ECO:0000256" key="4">
    <source>
        <dbReference type="ARBA" id="ARBA00022737"/>
    </source>
</evidence>
<evidence type="ECO:0000256" key="7">
    <source>
        <dbReference type="RuleBase" id="RU000477"/>
    </source>
</evidence>
<dbReference type="SUPFAM" id="SSF81338">
    <property type="entry name" value="Aquaporin-like"/>
    <property type="match status" value="1"/>
</dbReference>
<dbReference type="InterPro" id="IPR023271">
    <property type="entry name" value="Aquaporin-like"/>
</dbReference>
<accession>A0A9Q0C8B5</accession>
<dbReference type="EMBL" id="JAMQYH010000004">
    <property type="protein sequence ID" value="KAJ1689161.1"/>
    <property type="molecule type" value="Genomic_DNA"/>
</dbReference>
<dbReference type="PRINTS" id="PR00783">
    <property type="entry name" value="MINTRINSICP"/>
</dbReference>
<dbReference type="PANTHER" id="PTHR45724:SF55">
    <property type="entry name" value="AQUAPORIN NIP3-2"/>
    <property type="match status" value="1"/>
</dbReference>
<evidence type="ECO:0000256" key="1">
    <source>
        <dbReference type="ARBA" id="ARBA00004141"/>
    </source>
</evidence>
<dbReference type="InterPro" id="IPR022357">
    <property type="entry name" value="MIP_CS"/>
</dbReference>
<feature type="transmembrane region" description="Helical" evidence="8">
    <location>
        <begin position="154"/>
        <end position="176"/>
    </location>
</feature>
<dbReference type="Proteomes" id="UP001151287">
    <property type="component" value="Unassembled WGS sequence"/>
</dbReference>
<dbReference type="OrthoDB" id="3222at2759"/>
<evidence type="ECO:0000256" key="8">
    <source>
        <dbReference type="SAM" id="Phobius"/>
    </source>
</evidence>
<keyword evidence="2 7" id="KW-0813">Transport</keyword>
<evidence type="ECO:0000256" key="3">
    <source>
        <dbReference type="ARBA" id="ARBA00022692"/>
    </source>
</evidence>
<reference evidence="9" key="1">
    <citation type="journal article" date="2022" name="Cell">
        <title>Repeat-based holocentromeres influence genome architecture and karyotype evolution.</title>
        <authorList>
            <person name="Hofstatter P.G."/>
            <person name="Thangavel G."/>
            <person name="Lux T."/>
            <person name="Neumann P."/>
            <person name="Vondrak T."/>
            <person name="Novak P."/>
            <person name="Zhang M."/>
            <person name="Costa L."/>
            <person name="Castellani M."/>
            <person name="Scott A."/>
            <person name="Toegelov H."/>
            <person name="Fuchs J."/>
            <person name="Mata-Sucre Y."/>
            <person name="Dias Y."/>
            <person name="Vanzela A.L.L."/>
            <person name="Huettel B."/>
            <person name="Almeida C.C.S."/>
            <person name="Simkova H."/>
            <person name="Souza G."/>
            <person name="Pedrosa-Harand A."/>
            <person name="Macas J."/>
            <person name="Mayer K.F.X."/>
            <person name="Houben A."/>
            <person name="Marques A."/>
        </authorList>
    </citation>
    <scope>NUCLEOTIDE SEQUENCE</scope>
    <source>
        <strain evidence="9">RhyBre1mFocal</strain>
    </source>
</reference>
<comment type="caution">
    <text evidence="9">The sequence shown here is derived from an EMBL/GenBank/DDBJ whole genome shotgun (WGS) entry which is preliminary data.</text>
</comment>
<evidence type="ECO:0000256" key="5">
    <source>
        <dbReference type="ARBA" id="ARBA00022989"/>
    </source>
</evidence>
<feature type="transmembrane region" description="Helical" evidence="8">
    <location>
        <begin position="117"/>
        <end position="142"/>
    </location>
</feature>
<dbReference type="InterPro" id="IPR000425">
    <property type="entry name" value="MIP"/>
</dbReference>
<dbReference type="GO" id="GO:0016020">
    <property type="term" value="C:membrane"/>
    <property type="evidence" value="ECO:0007669"/>
    <property type="project" value="UniProtKB-SubCell"/>
</dbReference>
<dbReference type="AlphaFoldDB" id="A0A9Q0C8B5"/>
<dbReference type="Pfam" id="PF00230">
    <property type="entry name" value="MIP"/>
    <property type="match status" value="1"/>
</dbReference>
<feature type="transmembrane region" description="Helical" evidence="8">
    <location>
        <begin position="45"/>
        <end position="64"/>
    </location>
</feature>
<protein>
    <recommendedName>
        <fullName evidence="11">Aquaporin</fullName>
    </recommendedName>
</protein>
<gene>
    <name evidence="9" type="ORF">LUZ63_013316</name>
</gene>
<dbReference type="PANTHER" id="PTHR45724">
    <property type="entry name" value="AQUAPORIN NIP2-1"/>
    <property type="match status" value="1"/>
</dbReference>
<evidence type="ECO:0000256" key="6">
    <source>
        <dbReference type="ARBA" id="ARBA00023136"/>
    </source>
</evidence>
<organism evidence="9 10">
    <name type="scientific">Rhynchospora breviuscula</name>
    <dbReference type="NCBI Taxonomy" id="2022672"/>
    <lineage>
        <taxon>Eukaryota</taxon>
        <taxon>Viridiplantae</taxon>
        <taxon>Streptophyta</taxon>
        <taxon>Embryophyta</taxon>
        <taxon>Tracheophyta</taxon>
        <taxon>Spermatophyta</taxon>
        <taxon>Magnoliopsida</taxon>
        <taxon>Liliopsida</taxon>
        <taxon>Poales</taxon>
        <taxon>Cyperaceae</taxon>
        <taxon>Cyperoideae</taxon>
        <taxon>Rhynchosporeae</taxon>
        <taxon>Rhynchospora</taxon>
    </lineage>
</organism>
<evidence type="ECO:0008006" key="11">
    <source>
        <dbReference type="Google" id="ProtNLM"/>
    </source>
</evidence>
<evidence type="ECO:0000256" key="2">
    <source>
        <dbReference type="ARBA" id="ARBA00022448"/>
    </source>
</evidence>
<dbReference type="Gene3D" id="1.20.1080.10">
    <property type="entry name" value="Glycerol uptake facilitator protein"/>
    <property type="match status" value="1"/>
</dbReference>
<sequence length="254" mass="27031">MFEGELVRRMSHENILDQLHASEQSYGCFGYGLVPQTGAAFIRKIVAEFLGTFIMVFGAAATPIVDAKYPNSETLIGKAASSGIAVAIVIFSTGHISGAHINPAVTIAFSMFKDFPYVWVPFYISAQVLGSFCASLVLKFIFNPFLNGGVTVPTIGTGQAFILEFVITFILLFVVTSVSFDPKANKKMAAIAVGLTVLLNTLIAGPSTGASMNPVRTLGPALTTGNYNGIWIYFVAPILGATFGTSAYNYLNLA</sequence>